<dbReference type="Gene3D" id="3.40.50.300">
    <property type="entry name" value="P-loop containing nucleotide triphosphate hydrolases"/>
    <property type="match status" value="1"/>
</dbReference>
<evidence type="ECO:0000313" key="5">
    <source>
        <dbReference type="Proteomes" id="UP000295818"/>
    </source>
</evidence>
<keyword evidence="5" id="KW-1185">Reference proteome</keyword>
<dbReference type="PROSITE" id="PS50837">
    <property type="entry name" value="NACHT"/>
    <property type="match status" value="1"/>
</dbReference>
<keyword evidence="1" id="KW-0547">Nucleotide-binding</keyword>
<dbReference type="InterPro" id="IPR007111">
    <property type="entry name" value="NACHT_NTPase"/>
</dbReference>
<reference evidence="4 5" key="1">
    <citation type="journal article" date="2015" name="Stand. Genomic Sci.">
        <title>Genomic Encyclopedia of Bacterial and Archaeal Type Strains, Phase III: the genomes of soil and plant-associated and newly described type strains.</title>
        <authorList>
            <person name="Whitman W.B."/>
            <person name="Woyke T."/>
            <person name="Klenk H.P."/>
            <person name="Zhou Y."/>
            <person name="Lilburn T.G."/>
            <person name="Beck B.J."/>
            <person name="De Vos P."/>
            <person name="Vandamme P."/>
            <person name="Eisen J.A."/>
            <person name="Garrity G."/>
            <person name="Hugenholtz P."/>
            <person name="Kyrpides N.C."/>
        </authorList>
    </citation>
    <scope>NUCLEOTIDE SEQUENCE [LARGE SCALE GENOMIC DNA]</scope>
    <source>
        <strain evidence="4 5">VKM Ac-2538</strain>
    </source>
</reference>
<proteinExistence type="predicted"/>
<dbReference type="Proteomes" id="UP000295818">
    <property type="component" value="Unassembled WGS sequence"/>
</dbReference>
<keyword evidence="2" id="KW-0067">ATP-binding</keyword>
<dbReference type="SUPFAM" id="SSF52058">
    <property type="entry name" value="L domain-like"/>
    <property type="match status" value="1"/>
</dbReference>
<name>A0ABY2BFD3_9ACTN</name>
<dbReference type="InterPro" id="IPR032675">
    <property type="entry name" value="LRR_dom_sf"/>
</dbReference>
<organism evidence="4 5">
    <name type="scientific">Kribbella orskensis</name>
    <dbReference type="NCBI Taxonomy" id="2512216"/>
    <lineage>
        <taxon>Bacteria</taxon>
        <taxon>Bacillati</taxon>
        <taxon>Actinomycetota</taxon>
        <taxon>Actinomycetes</taxon>
        <taxon>Propionibacteriales</taxon>
        <taxon>Kribbellaceae</taxon>
        <taxon>Kribbella</taxon>
    </lineage>
</organism>
<dbReference type="Gene3D" id="3.80.10.10">
    <property type="entry name" value="Ribonuclease Inhibitor"/>
    <property type="match status" value="1"/>
</dbReference>
<evidence type="ECO:0000256" key="2">
    <source>
        <dbReference type="ARBA" id="ARBA00022840"/>
    </source>
</evidence>
<sequence>MDSLNNFVPFYIPLRNYAATELPQPPEFVRRAGRHLGEQMPPGWVEQVLSAGRGLILIDGADEVPEQRRTQVKAWISRLTADFPNSRFIVSTRPEATAEDWLTHEDFTSTHLLQLSDRGIDRLVRRWYRAAANAIADGDERDRIQGLSDPLLETINLERHLRRIASVPLMCALLCALHRDGYDVRRSDRQEVYDKALDMLIELRDTARGVSVDEIGLSRKDKISIMRDLAYWLRRNKLVDVDRTQVIAHLARLTRTLVHVDASPQSIYEHLLHRSGLLQELTVNVMSFVHRSFQDYLTAQAMIEADDIGVLVESAHDRNWQDIVVMAAGYASRPVQVRLLEGIVRRSDSEQENQRSLGLVAVACVAVVSDLPKTLQSAIEERAKELVPPTTMEEAAKLATAGPLVLEALEAKPPSTSAQVAAAVRVARLIGGEDSLRYIAKFKDDDSPAVRTEIVDAWQAFDPTEFARIMLPSIREITITNPSLMAGITHLTGVESLSLKFIDEDIDLSFIDAMPKLKSLEIESNAYLDLAPLVAASPKLESLTVTSNKHVYMRQLPDIKGLRRIGIGRTYFGTGLGILSKCVTLDILTLFGDADLATLQVLSGKTIRIAGAVRKHGGVEATNTIEIVLGGRLVERPTGSGPLLTEYRGG</sequence>
<feature type="domain" description="NACHT" evidence="3">
    <location>
        <begin position="1"/>
        <end position="304"/>
    </location>
</feature>
<dbReference type="PANTHER" id="PTHR46844">
    <property type="entry name" value="SLR5058 PROTEIN"/>
    <property type="match status" value="1"/>
</dbReference>
<comment type="caution">
    <text evidence="4">The sequence shown here is derived from an EMBL/GenBank/DDBJ whole genome shotgun (WGS) entry which is preliminary data.</text>
</comment>
<protein>
    <submittedName>
        <fullName evidence="4">NACHT domain-containing protein</fullName>
    </submittedName>
</protein>
<dbReference type="Pfam" id="PF05729">
    <property type="entry name" value="NACHT"/>
    <property type="match status" value="1"/>
</dbReference>
<accession>A0ABY2BFD3</accession>
<evidence type="ECO:0000256" key="1">
    <source>
        <dbReference type="ARBA" id="ARBA00022741"/>
    </source>
</evidence>
<dbReference type="InterPro" id="IPR027417">
    <property type="entry name" value="P-loop_NTPase"/>
</dbReference>
<evidence type="ECO:0000313" key="4">
    <source>
        <dbReference type="EMBL" id="TCO17953.1"/>
    </source>
</evidence>
<dbReference type="PANTHER" id="PTHR46844:SF1">
    <property type="entry name" value="SLR5058 PROTEIN"/>
    <property type="match status" value="1"/>
</dbReference>
<gene>
    <name evidence="4" type="ORF">EV644_113183</name>
</gene>
<evidence type="ECO:0000259" key="3">
    <source>
        <dbReference type="PROSITE" id="PS50837"/>
    </source>
</evidence>
<dbReference type="EMBL" id="SLWM01000013">
    <property type="protein sequence ID" value="TCO17953.1"/>
    <property type="molecule type" value="Genomic_DNA"/>
</dbReference>